<dbReference type="Proteomes" id="UP000265715">
    <property type="component" value="Unassembled WGS sequence"/>
</dbReference>
<accession>A0A399EWS4</accession>
<name>A0A399EWS4_9DEIN</name>
<keyword evidence="2" id="KW-1185">Reference proteome</keyword>
<reference evidence="1 2" key="1">
    <citation type="submission" date="2018-08" db="EMBL/GenBank/DDBJ databases">
        <title>Meiothermus terrae DSM 26712 genome sequencing project.</title>
        <authorList>
            <person name="Da Costa M.S."/>
            <person name="Albuquerque L."/>
            <person name="Raposo P."/>
            <person name="Froufe H.J.C."/>
            <person name="Barroso C.S."/>
            <person name="Egas C."/>
        </authorList>
    </citation>
    <scope>NUCLEOTIDE SEQUENCE [LARGE SCALE GENOMIC DNA]</scope>
    <source>
        <strain evidence="1 2">DSM 26712</strain>
    </source>
</reference>
<organism evidence="1 2">
    <name type="scientific">Calidithermus terrae</name>
    <dbReference type="NCBI Taxonomy" id="1408545"/>
    <lineage>
        <taxon>Bacteria</taxon>
        <taxon>Thermotogati</taxon>
        <taxon>Deinococcota</taxon>
        <taxon>Deinococci</taxon>
        <taxon>Thermales</taxon>
        <taxon>Thermaceae</taxon>
        <taxon>Calidithermus</taxon>
    </lineage>
</organism>
<dbReference type="RefSeq" id="WP_119314530.1">
    <property type="nucleotide sequence ID" value="NZ_QXDL01000043.1"/>
</dbReference>
<sequence>MKLKPAARKYRFDEVPPERERWLALPLEVRLRAVVEMAEFWARVRLEEAQARGEAPSPPICIERIYPVAVKRPLSRGPRAQIPPTPDPSP</sequence>
<protein>
    <submittedName>
        <fullName evidence="1">Uncharacterized protein</fullName>
    </submittedName>
</protein>
<evidence type="ECO:0000313" key="2">
    <source>
        <dbReference type="Proteomes" id="UP000265715"/>
    </source>
</evidence>
<gene>
    <name evidence="1" type="ORF">Mterra_01378</name>
</gene>
<dbReference type="OrthoDB" id="26451at2"/>
<dbReference type="EMBL" id="QXDL01000043">
    <property type="protein sequence ID" value="RIH86711.1"/>
    <property type="molecule type" value="Genomic_DNA"/>
</dbReference>
<comment type="caution">
    <text evidence="1">The sequence shown here is derived from an EMBL/GenBank/DDBJ whole genome shotgun (WGS) entry which is preliminary data.</text>
</comment>
<evidence type="ECO:0000313" key="1">
    <source>
        <dbReference type="EMBL" id="RIH86711.1"/>
    </source>
</evidence>
<proteinExistence type="predicted"/>
<dbReference type="AlphaFoldDB" id="A0A399EWS4"/>